<feature type="compositionally biased region" description="Low complexity" evidence="1">
    <location>
        <begin position="903"/>
        <end position="925"/>
    </location>
</feature>
<organism evidence="2 3">
    <name type="scientific">Diacronema lutheri</name>
    <name type="common">Unicellular marine alga</name>
    <name type="synonym">Monochrysis lutheri</name>
    <dbReference type="NCBI Taxonomy" id="2081491"/>
    <lineage>
        <taxon>Eukaryota</taxon>
        <taxon>Haptista</taxon>
        <taxon>Haptophyta</taxon>
        <taxon>Pavlovophyceae</taxon>
        <taxon>Pavlovales</taxon>
        <taxon>Pavlovaceae</taxon>
        <taxon>Diacronema</taxon>
    </lineage>
</organism>
<gene>
    <name evidence="2" type="ORF">KFE25_003753</name>
</gene>
<dbReference type="Proteomes" id="UP000751190">
    <property type="component" value="Unassembled WGS sequence"/>
</dbReference>
<evidence type="ECO:0000256" key="1">
    <source>
        <dbReference type="SAM" id="MobiDB-lite"/>
    </source>
</evidence>
<accession>A0A8J6C1I8</accession>
<sequence>MWRRCARTMCRATPAATDERGRPHVVVSELFREMMRSSAGRPPFVARARSRALLTSLAELNRSLLSESVLYGERARICPGERAVGSRGASRLVAPRGMCVHSTPLNKRQFVDQYSLHLAVLSRFLQIAPICADERGSCGADIVVVPSFFLHVQLIVSARTVLCANCFGAKPFGTFWKGVLRRHGRMDDPRGGPLIFVPEPRHWDVVRANVEQLSALPPPFVSRVVIGTPMSNVDSTTAARLEPGWRDGAEEELRRREGLLARWQRTTHEPAPLSFGGPLLITLPTPMGYAQAFDLLAFDAQQLRQHGEAGQPARDASASRIVRRDIAILWSAGLSRTATLFVSGRRQAIRPRIVEALLAADARCTNRDMSHCVICAPGVSDQAGWPSSTPDDGAADGDLAQRLSAGASAVRNSSSPADPANGGGRETRGSTLTVPYEEFAVLIDEAEVIQPGDAWLQRLIALAADDAWVARKRAAMQRVAPHFVFAPRGCGRAECGDAFSGLQRALKRAWVASAALDELRAVRHAPRPNLTSDARRRPEGPAALPAAERPSPSHGAPPFCAPRLALGELVSAPSFSWQNACAAPLVARPLSVARVPRAFGAQRVPHDASSRAPLSSLADAERLAAFAALEPPDVAELPTPLARIARFAALVLAPYMGRARAANASDSRSARALAGVDVHVDGARSASVILLDSSFGVIARAPLASAGALAPCVPERARLVDCRLFRHSSSGSSAAPAADAPRPADARDVALALWLHCSCAMAGLAQQEERELSVMAPLRLSTMDAASCGQQQGCEVLVATLGPAWSMPHITAHRGKVEQQRRTRARWQSAGKGDQAPSGLGMLRSPPRRPLFFSSHGELYAHGAELSRRAFVMHLPTQPSSGVEAAARCCAPPVQLARAQPTARAAPGGAIARGGSTSSTTKGGKSLAWEMRDKAHRTLLYNQKTAFTVAAGLVHLADSAELLGVARAERPRPSLAEGYDATLDEGLRRCIDRPARFFTHVFFTLDDAPPFAPKRLGVEFCLPSTTHTTQPDGDTSDDEPLDCDANQIITSLALVRQGRQPHDGVERHDGAHGTTQRSARLLVAYGALSADERGVGGGAAIQRFAPPMVSAAGVATFALAGVLAQLAPAS</sequence>
<proteinExistence type="predicted"/>
<feature type="region of interest" description="Disordered" evidence="1">
    <location>
        <begin position="405"/>
        <end position="430"/>
    </location>
</feature>
<evidence type="ECO:0000313" key="2">
    <source>
        <dbReference type="EMBL" id="KAG8457599.1"/>
    </source>
</evidence>
<protein>
    <submittedName>
        <fullName evidence="2">Uncharacterized protein</fullName>
    </submittedName>
</protein>
<comment type="caution">
    <text evidence="2">The sequence shown here is derived from an EMBL/GenBank/DDBJ whole genome shotgun (WGS) entry which is preliminary data.</text>
</comment>
<evidence type="ECO:0000313" key="3">
    <source>
        <dbReference type="Proteomes" id="UP000751190"/>
    </source>
</evidence>
<dbReference type="EMBL" id="JAGTXO010000067">
    <property type="protein sequence ID" value="KAG8457599.1"/>
    <property type="molecule type" value="Genomic_DNA"/>
</dbReference>
<dbReference type="AlphaFoldDB" id="A0A8J6C1I8"/>
<name>A0A8J6C1I8_DIALT</name>
<feature type="region of interest" description="Disordered" evidence="1">
    <location>
        <begin position="526"/>
        <end position="555"/>
    </location>
</feature>
<reference evidence="2" key="1">
    <citation type="submission" date="2021-05" db="EMBL/GenBank/DDBJ databases">
        <title>The genome of the haptophyte Pavlova lutheri (Diacronema luteri, Pavlovales) - a model for lipid biosynthesis in eukaryotic algae.</title>
        <authorList>
            <person name="Hulatt C.J."/>
            <person name="Posewitz M.C."/>
        </authorList>
    </citation>
    <scope>NUCLEOTIDE SEQUENCE</scope>
    <source>
        <strain evidence="2">NIVA-4/92</strain>
    </source>
</reference>
<feature type="region of interest" description="Disordered" evidence="1">
    <location>
        <begin position="902"/>
        <end position="925"/>
    </location>
</feature>
<keyword evidence="3" id="KW-1185">Reference proteome</keyword>
<dbReference type="OrthoDB" id="1924787at2759"/>